<keyword evidence="4" id="KW-1185">Reference proteome</keyword>
<reference evidence="4" key="1">
    <citation type="journal article" date="2019" name="Int. J. Syst. Evol. Microbiol.">
        <title>The Global Catalogue of Microorganisms (GCM) 10K type strain sequencing project: providing services to taxonomists for standard genome sequencing and annotation.</title>
        <authorList>
            <consortium name="The Broad Institute Genomics Platform"/>
            <consortium name="The Broad Institute Genome Sequencing Center for Infectious Disease"/>
            <person name="Wu L."/>
            <person name="Ma J."/>
        </authorList>
    </citation>
    <scope>NUCLEOTIDE SEQUENCE [LARGE SCALE GENOMIC DNA]</scope>
    <source>
        <strain evidence="4">CGMCC 4.1467</strain>
    </source>
</reference>
<dbReference type="InterPro" id="IPR001482">
    <property type="entry name" value="T2SS/T4SS_dom"/>
</dbReference>
<dbReference type="PANTHER" id="PTHR30486">
    <property type="entry name" value="TWITCHING MOTILITY PROTEIN PILT"/>
    <property type="match status" value="1"/>
</dbReference>
<organism evidence="3 4">
    <name type="scientific">Haloferula chungangensis</name>
    <dbReference type="NCBI Taxonomy" id="1048331"/>
    <lineage>
        <taxon>Bacteria</taxon>
        <taxon>Pseudomonadati</taxon>
        <taxon>Verrucomicrobiota</taxon>
        <taxon>Verrucomicrobiia</taxon>
        <taxon>Verrucomicrobiales</taxon>
        <taxon>Verrucomicrobiaceae</taxon>
        <taxon>Haloferula</taxon>
    </lineage>
</organism>
<sequence>MTPALADLLSTAFTGGASDVFLVEGERPRVRTNGEVVVAHGEELDHSSIAEIWRSCGLDPEKQNDGDASLEVAGAGRLRLNAYRTLGRLALVMRPIKEVAPSFDELGLPGELLTSWLQRRSGLILFSGPTGSGKSTSVAACLDWINKHHSRHIVTIEDPIEYLFRNDQSYFSQREVHHDTGDFDVALRQALRQNPDVIFFGEIRDAESALAALRASETGHLVISTLHGSGVAGVTTSLERIARLITTHTASTASLLSQQLIGVVSQQLLPRINGGLVAVLEYFQNASVTRKWIAEGRFDELRDHVSTSKSDGACPFIRYLVAAVEQNIIDPDTARAACDRPQDLDRALRGIS</sequence>
<name>A0ABW2LB56_9BACT</name>
<evidence type="ECO:0000313" key="4">
    <source>
        <dbReference type="Proteomes" id="UP001596472"/>
    </source>
</evidence>
<evidence type="ECO:0000256" key="1">
    <source>
        <dbReference type="ARBA" id="ARBA00006611"/>
    </source>
</evidence>
<comment type="similarity">
    <text evidence="1">Belongs to the GSP E family.</text>
</comment>
<dbReference type="PANTHER" id="PTHR30486:SF12">
    <property type="entry name" value="TYPE IV PILUS ATPASE PILU"/>
    <property type="match status" value="1"/>
</dbReference>
<gene>
    <name evidence="3" type="ORF">ACFQY0_16660</name>
</gene>
<dbReference type="Pfam" id="PF00437">
    <property type="entry name" value="T2SSE"/>
    <property type="match status" value="1"/>
</dbReference>
<proteinExistence type="inferred from homology"/>
<dbReference type="Proteomes" id="UP001596472">
    <property type="component" value="Unassembled WGS sequence"/>
</dbReference>
<dbReference type="EMBL" id="JBHTBS010000010">
    <property type="protein sequence ID" value="MFC7338830.1"/>
    <property type="molecule type" value="Genomic_DNA"/>
</dbReference>
<feature type="domain" description="AAA+ ATPase" evidence="2">
    <location>
        <begin position="120"/>
        <end position="348"/>
    </location>
</feature>
<dbReference type="SMART" id="SM00382">
    <property type="entry name" value="AAA"/>
    <property type="match status" value="1"/>
</dbReference>
<comment type="caution">
    <text evidence="3">The sequence shown here is derived from an EMBL/GenBank/DDBJ whole genome shotgun (WGS) entry which is preliminary data.</text>
</comment>
<dbReference type="InterPro" id="IPR027417">
    <property type="entry name" value="P-loop_NTPase"/>
</dbReference>
<dbReference type="InterPro" id="IPR003593">
    <property type="entry name" value="AAA+_ATPase"/>
</dbReference>
<dbReference type="InterPro" id="IPR050921">
    <property type="entry name" value="T4SS_GSP_E_ATPase"/>
</dbReference>
<protein>
    <submittedName>
        <fullName evidence="3">Type IV pilus twitching motility protein PilT</fullName>
    </submittedName>
</protein>
<dbReference type="Gene3D" id="3.30.450.90">
    <property type="match status" value="1"/>
</dbReference>
<evidence type="ECO:0000259" key="2">
    <source>
        <dbReference type="SMART" id="SM00382"/>
    </source>
</evidence>
<dbReference type="SUPFAM" id="SSF52540">
    <property type="entry name" value="P-loop containing nucleoside triphosphate hydrolases"/>
    <property type="match status" value="1"/>
</dbReference>
<dbReference type="Gene3D" id="3.40.50.300">
    <property type="entry name" value="P-loop containing nucleotide triphosphate hydrolases"/>
    <property type="match status" value="1"/>
</dbReference>
<evidence type="ECO:0000313" key="3">
    <source>
        <dbReference type="EMBL" id="MFC7338830.1"/>
    </source>
</evidence>
<accession>A0ABW2LB56</accession>